<reference evidence="3" key="1">
    <citation type="submission" date="2016-09" db="EMBL/GenBank/DDBJ databases">
        <authorList>
            <person name="Varghese N."/>
            <person name="Submissions S."/>
        </authorList>
    </citation>
    <scope>NUCLEOTIDE SEQUENCE [LARGE SCALE GENOMIC DNA]</scope>
    <source>
        <strain evidence="3">S5</strain>
    </source>
</reference>
<dbReference type="Proteomes" id="UP000242949">
    <property type="component" value="Unassembled WGS sequence"/>
</dbReference>
<evidence type="ECO:0000256" key="1">
    <source>
        <dbReference type="SAM" id="Phobius"/>
    </source>
</evidence>
<dbReference type="Pfam" id="PF07441">
    <property type="entry name" value="BofA"/>
    <property type="match status" value="1"/>
</dbReference>
<dbReference type="RefSeq" id="WP_090797411.1">
    <property type="nucleotide sequence ID" value="NZ_FMYI01000017.1"/>
</dbReference>
<keyword evidence="1" id="KW-0472">Membrane</keyword>
<organism evidence="2 3">
    <name type="scientific">Pelagirhabdus alkalitolerans</name>
    <dbReference type="NCBI Taxonomy" id="1612202"/>
    <lineage>
        <taxon>Bacteria</taxon>
        <taxon>Bacillati</taxon>
        <taxon>Bacillota</taxon>
        <taxon>Bacilli</taxon>
        <taxon>Bacillales</taxon>
        <taxon>Bacillaceae</taxon>
        <taxon>Pelagirhabdus</taxon>
    </lineage>
</organism>
<dbReference type="EMBL" id="FMYI01000017">
    <property type="protein sequence ID" value="SDC66724.1"/>
    <property type="molecule type" value="Genomic_DNA"/>
</dbReference>
<keyword evidence="3" id="KW-1185">Reference proteome</keyword>
<evidence type="ECO:0000313" key="2">
    <source>
        <dbReference type="EMBL" id="SDC66724.1"/>
    </source>
</evidence>
<feature type="transmembrane region" description="Helical" evidence="1">
    <location>
        <begin position="63"/>
        <end position="83"/>
    </location>
</feature>
<keyword evidence="1" id="KW-0812">Transmembrane</keyword>
<protein>
    <submittedName>
        <fullName evidence="2">Inhibitor of the pro-sigma K processing machinery</fullName>
    </submittedName>
</protein>
<dbReference type="OrthoDB" id="2692225at2"/>
<evidence type="ECO:0000313" key="3">
    <source>
        <dbReference type="Proteomes" id="UP000242949"/>
    </source>
</evidence>
<dbReference type="AlphaFoldDB" id="A0A1G6NH22"/>
<feature type="transmembrane region" description="Helical" evidence="1">
    <location>
        <begin position="35"/>
        <end position="57"/>
    </location>
</feature>
<dbReference type="NCBIfam" id="TIGR02862">
    <property type="entry name" value="spore_BofA"/>
    <property type="match status" value="1"/>
</dbReference>
<feature type="transmembrane region" description="Helical" evidence="1">
    <location>
        <begin position="6"/>
        <end position="23"/>
    </location>
</feature>
<sequence length="84" mass="9287">MNTLSIALIMSLVIGFIVFKMKLFEWLFKVSVKLIIGAMALFILNIVSGYLGVYIPINLFTSLFVGLLGIPGIIALGLFQFFIV</sequence>
<name>A0A1G6NH22_9BACI</name>
<dbReference type="InterPro" id="IPR010001">
    <property type="entry name" value="BofA"/>
</dbReference>
<keyword evidence="1" id="KW-1133">Transmembrane helix</keyword>
<gene>
    <name evidence="2" type="ORF">SAMN05421734_11712</name>
</gene>
<dbReference type="STRING" id="1612202.SAMN05421734_11712"/>
<proteinExistence type="predicted"/>
<accession>A0A1G6NH22</accession>